<dbReference type="InterPro" id="IPR033896">
    <property type="entry name" value="MEF2-like_N"/>
</dbReference>
<dbReference type="InterPro" id="IPR050142">
    <property type="entry name" value="MADS-box/MEF2_TF"/>
</dbReference>
<evidence type="ECO:0000256" key="5">
    <source>
        <dbReference type="ARBA" id="ARBA00023242"/>
    </source>
</evidence>
<keyword evidence="4" id="KW-0804">Transcription</keyword>
<dbReference type="GO" id="GO:0046983">
    <property type="term" value="F:protein dimerization activity"/>
    <property type="evidence" value="ECO:0007669"/>
    <property type="project" value="InterPro"/>
</dbReference>
<dbReference type="GO" id="GO:0005634">
    <property type="term" value="C:nucleus"/>
    <property type="evidence" value="ECO:0007669"/>
    <property type="project" value="UniProtKB-SubCell"/>
</dbReference>
<reference evidence="9" key="1">
    <citation type="submission" date="2024-03" db="EMBL/GenBank/DDBJ databases">
        <title>WGS assembly of Saponaria officinalis var. Norfolk2.</title>
        <authorList>
            <person name="Jenkins J."/>
            <person name="Shu S."/>
            <person name="Grimwood J."/>
            <person name="Barry K."/>
            <person name="Goodstein D."/>
            <person name="Schmutz J."/>
            <person name="Leebens-Mack J."/>
            <person name="Osbourn A."/>
        </authorList>
    </citation>
    <scope>NUCLEOTIDE SEQUENCE [LARGE SCALE GENOMIC DNA]</scope>
    <source>
        <strain evidence="9">JIC</strain>
    </source>
</reference>
<organism evidence="9 10">
    <name type="scientific">Saponaria officinalis</name>
    <name type="common">Common soapwort</name>
    <name type="synonym">Lychnis saponaria</name>
    <dbReference type="NCBI Taxonomy" id="3572"/>
    <lineage>
        <taxon>Eukaryota</taxon>
        <taxon>Viridiplantae</taxon>
        <taxon>Streptophyta</taxon>
        <taxon>Embryophyta</taxon>
        <taxon>Tracheophyta</taxon>
        <taxon>Spermatophyta</taxon>
        <taxon>Magnoliopsida</taxon>
        <taxon>eudicotyledons</taxon>
        <taxon>Gunneridae</taxon>
        <taxon>Pentapetalae</taxon>
        <taxon>Caryophyllales</taxon>
        <taxon>Caryophyllaceae</taxon>
        <taxon>Caryophylleae</taxon>
        <taxon>Saponaria</taxon>
    </lineage>
</organism>
<gene>
    <name evidence="9" type="ORF">RND81_03G203200</name>
</gene>
<dbReference type="AlphaFoldDB" id="A0AAW1M9W7"/>
<feature type="region of interest" description="Disordered" evidence="6">
    <location>
        <begin position="227"/>
        <end position="247"/>
    </location>
</feature>
<evidence type="ECO:0000313" key="10">
    <source>
        <dbReference type="Proteomes" id="UP001443914"/>
    </source>
</evidence>
<dbReference type="Pfam" id="PF01486">
    <property type="entry name" value="K-box"/>
    <property type="match status" value="1"/>
</dbReference>
<feature type="compositionally biased region" description="Low complexity" evidence="6">
    <location>
        <begin position="229"/>
        <end position="244"/>
    </location>
</feature>
<evidence type="ECO:0000256" key="1">
    <source>
        <dbReference type="ARBA" id="ARBA00004123"/>
    </source>
</evidence>
<dbReference type="CDD" id="cd00265">
    <property type="entry name" value="MADS_MEF2_like"/>
    <property type="match status" value="1"/>
</dbReference>
<feature type="domain" description="K-box" evidence="8">
    <location>
        <begin position="91"/>
        <end position="181"/>
    </location>
</feature>
<dbReference type="InterPro" id="IPR002487">
    <property type="entry name" value="TF_Kbox"/>
</dbReference>
<dbReference type="InterPro" id="IPR002100">
    <property type="entry name" value="TF_MADSbox"/>
</dbReference>
<dbReference type="InterPro" id="IPR036879">
    <property type="entry name" value="TF_MADSbox_sf"/>
</dbReference>
<evidence type="ECO:0000256" key="2">
    <source>
        <dbReference type="ARBA" id="ARBA00023015"/>
    </source>
</evidence>
<evidence type="ECO:0000256" key="6">
    <source>
        <dbReference type="SAM" id="MobiDB-lite"/>
    </source>
</evidence>
<dbReference type="GO" id="GO:0000977">
    <property type="term" value="F:RNA polymerase II transcription regulatory region sequence-specific DNA binding"/>
    <property type="evidence" value="ECO:0007669"/>
    <property type="project" value="InterPro"/>
</dbReference>
<feature type="domain" description="MADS-box" evidence="7">
    <location>
        <begin position="1"/>
        <end position="61"/>
    </location>
</feature>
<dbReference type="Pfam" id="PF00319">
    <property type="entry name" value="SRF-TF"/>
    <property type="match status" value="1"/>
</dbReference>
<keyword evidence="5" id="KW-0539">Nucleus</keyword>
<dbReference type="PROSITE" id="PS50066">
    <property type="entry name" value="MADS_BOX_2"/>
    <property type="match status" value="1"/>
</dbReference>
<dbReference type="PROSITE" id="PS00350">
    <property type="entry name" value="MADS_BOX_1"/>
    <property type="match status" value="1"/>
</dbReference>
<evidence type="ECO:0000259" key="8">
    <source>
        <dbReference type="PROSITE" id="PS51297"/>
    </source>
</evidence>
<dbReference type="Proteomes" id="UP001443914">
    <property type="component" value="Unassembled WGS sequence"/>
</dbReference>
<comment type="subcellular location">
    <subcellularLocation>
        <location evidence="1">Nucleus</location>
    </subcellularLocation>
</comment>
<name>A0AAW1M9W7_SAPOF</name>
<accession>A0AAW1M9W7</accession>
<keyword evidence="3" id="KW-0238">DNA-binding</keyword>
<dbReference type="PROSITE" id="PS51297">
    <property type="entry name" value="K_BOX"/>
    <property type="match status" value="1"/>
</dbReference>
<dbReference type="FunFam" id="3.40.1810.10:FF:000003">
    <property type="entry name" value="MADS-box transcription factor MADS-MC"/>
    <property type="match status" value="1"/>
</dbReference>
<protein>
    <submittedName>
        <fullName evidence="9">Uncharacterized protein</fullName>
    </submittedName>
</protein>
<dbReference type="Gene3D" id="3.40.1810.10">
    <property type="entry name" value="Transcription factor, MADS-box"/>
    <property type="match status" value="1"/>
</dbReference>
<dbReference type="PRINTS" id="PR00404">
    <property type="entry name" value="MADSDOMAIN"/>
</dbReference>
<dbReference type="SUPFAM" id="SSF55455">
    <property type="entry name" value="SRF-like"/>
    <property type="match status" value="1"/>
</dbReference>
<dbReference type="GO" id="GO:0003700">
    <property type="term" value="F:DNA-binding transcription factor activity"/>
    <property type="evidence" value="ECO:0007669"/>
    <property type="project" value="InterPro"/>
</dbReference>
<keyword evidence="2" id="KW-0805">Transcription regulation</keyword>
<keyword evidence="10" id="KW-1185">Reference proteome</keyword>
<evidence type="ECO:0000256" key="3">
    <source>
        <dbReference type="ARBA" id="ARBA00023125"/>
    </source>
</evidence>
<proteinExistence type="predicted"/>
<comment type="caution">
    <text evidence="9">The sequence shown here is derived from an EMBL/GenBank/DDBJ whole genome shotgun (WGS) entry which is preliminary data.</text>
</comment>
<evidence type="ECO:0000256" key="4">
    <source>
        <dbReference type="ARBA" id="ARBA00023163"/>
    </source>
</evidence>
<evidence type="ECO:0000259" key="7">
    <source>
        <dbReference type="PROSITE" id="PS50066"/>
    </source>
</evidence>
<evidence type="ECO:0000313" key="9">
    <source>
        <dbReference type="EMBL" id="KAK9742886.1"/>
    </source>
</evidence>
<dbReference type="EMBL" id="JBDFQZ010000003">
    <property type="protein sequence ID" value="KAK9742886.1"/>
    <property type="molecule type" value="Genomic_DNA"/>
</dbReference>
<dbReference type="SMART" id="SM00432">
    <property type="entry name" value="MADS"/>
    <property type="match status" value="1"/>
</dbReference>
<sequence>MGRGKVNLRVIENKISRQVTFSKRRSGLIKKASELSILCDAEIALIVFSSRGKLFEFSSVNCVAKTIDRYLRATNVSLNQPDHQTNFVSQTQSLHQEMEHLVSKCQALKKAQRHMLGNDLGDLNLKELQNLEKQLDGALARVRQRKAHLMTEQMDALRTSERKLGDLNKELKLEVDNHGQGFRAIMESNGCIPFMHPSHSAAAAFECDPAILQMGFKPPTALHIGYNPSQYGSQGSEEGTSTSQRGSLITHDNNFQHTPAWFLHSHLFTS</sequence>
<dbReference type="PANTHER" id="PTHR48019">
    <property type="entry name" value="SERUM RESPONSE FACTOR HOMOLOG"/>
    <property type="match status" value="1"/>
</dbReference>
<dbReference type="GO" id="GO:0045944">
    <property type="term" value="P:positive regulation of transcription by RNA polymerase II"/>
    <property type="evidence" value="ECO:0007669"/>
    <property type="project" value="InterPro"/>
</dbReference>